<dbReference type="InParanoid" id="A0A2P5HZ70"/>
<dbReference type="AlphaFoldDB" id="A0A2P5HZ70"/>
<dbReference type="OrthoDB" id="5233189at2759"/>
<gene>
    <name evidence="2" type="ORF">DHEL01_v206051</name>
</gene>
<dbReference type="Proteomes" id="UP000094444">
    <property type="component" value="Unassembled WGS sequence"/>
</dbReference>
<accession>A0A2P5HZ70</accession>
<evidence type="ECO:0000313" key="3">
    <source>
        <dbReference type="Proteomes" id="UP000094444"/>
    </source>
</evidence>
<organism evidence="2 3">
    <name type="scientific">Diaporthe helianthi</name>
    <dbReference type="NCBI Taxonomy" id="158607"/>
    <lineage>
        <taxon>Eukaryota</taxon>
        <taxon>Fungi</taxon>
        <taxon>Dikarya</taxon>
        <taxon>Ascomycota</taxon>
        <taxon>Pezizomycotina</taxon>
        <taxon>Sordariomycetes</taxon>
        <taxon>Sordariomycetidae</taxon>
        <taxon>Diaporthales</taxon>
        <taxon>Diaporthaceae</taxon>
        <taxon>Diaporthe</taxon>
    </lineage>
</organism>
<comment type="caution">
    <text evidence="2">The sequence shown here is derived from an EMBL/GenBank/DDBJ whole genome shotgun (WGS) entry which is preliminary data.</text>
</comment>
<proteinExistence type="predicted"/>
<name>A0A2P5HZ70_DIAHE</name>
<dbReference type="EMBL" id="MAVT02000473">
    <property type="protein sequence ID" value="POS75547.1"/>
    <property type="molecule type" value="Genomic_DNA"/>
</dbReference>
<sequence>MPPPTPRDPPRGPRAGPRPRPMGKWVQKEKPQNSKYVHGVTVIDRSKGTPVPEKRGQEQITAISLLAGEMKCRLCYEDYPRCKPICPEPRYVSDVNVYWTESSGYRNLPITTVRKSEDIAMAEAKRLGMSCVVLRSDHHNTAAEFTRTGKFTGRYVAADWHITLYLGDDIERLLLQGHVYTFVGANKEFPRCKLAEGNRTILESHEVWANLTIEEAAPDTYWGINGSLGWVNLKGEPVHADGSPVVVETAPSKL</sequence>
<feature type="region of interest" description="Disordered" evidence="1">
    <location>
        <begin position="1"/>
        <end position="34"/>
    </location>
</feature>
<reference evidence="2" key="1">
    <citation type="submission" date="2017-09" db="EMBL/GenBank/DDBJ databases">
        <title>Polyketide synthases of a Diaporthe helianthi virulent isolate.</title>
        <authorList>
            <person name="Baroncelli R."/>
        </authorList>
    </citation>
    <scope>NUCLEOTIDE SEQUENCE [LARGE SCALE GENOMIC DNA]</scope>
    <source>
        <strain evidence="2">7/96</strain>
    </source>
</reference>
<evidence type="ECO:0000313" key="2">
    <source>
        <dbReference type="EMBL" id="POS75547.1"/>
    </source>
</evidence>
<keyword evidence="3" id="KW-1185">Reference proteome</keyword>
<evidence type="ECO:0000256" key="1">
    <source>
        <dbReference type="SAM" id="MobiDB-lite"/>
    </source>
</evidence>
<protein>
    <submittedName>
        <fullName evidence="2">Uncharacterized protein</fullName>
    </submittedName>
</protein>